<dbReference type="Gene3D" id="1.10.10.10">
    <property type="entry name" value="Winged helix-like DNA-binding domain superfamily/Winged helix DNA-binding domain"/>
    <property type="match status" value="1"/>
</dbReference>
<dbReference type="GO" id="GO:0003677">
    <property type="term" value="F:DNA binding"/>
    <property type="evidence" value="ECO:0007669"/>
    <property type="project" value="UniProtKB-KW"/>
</dbReference>
<feature type="domain" description="HTH arsR-type" evidence="4">
    <location>
        <begin position="11"/>
        <end position="104"/>
    </location>
</feature>
<dbReference type="Pfam" id="PF01022">
    <property type="entry name" value="HTH_5"/>
    <property type="match status" value="1"/>
</dbReference>
<dbReference type="InterPro" id="IPR011991">
    <property type="entry name" value="ArsR-like_HTH"/>
</dbReference>
<dbReference type="InterPro" id="IPR036388">
    <property type="entry name" value="WH-like_DNA-bd_sf"/>
</dbReference>
<keyword evidence="1" id="KW-0805">Transcription regulation</keyword>
<dbReference type="GO" id="GO:0003700">
    <property type="term" value="F:DNA-binding transcription factor activity"/>
    <property type="evidence" value="ECO:0007669"/>
    <property type="project" value="InterPro"/>
</dbReference>
<evidence type="ECO:0000256" key="3">
    <source>
        <dbReference type="ARBA" id="ARBA00023163"/>
    </source>
</evidence>
<keyword evidence="3" id="KW-0804">Transcription</keyword>
<reference evidence="5 6" key="1">
    <citation type="submission" date="2016-11" db="EMBL/GenBank/DDBJ databases">
        <authorList>
            <person name="Jaros S."/>
            <person name="Januszkiewicz K."/>
            <person name="Wedrychowicz H."/>
        </authorList>
    </citation>
    <scope>NUCLEOTIDE SEQUENCE [LARGE SCALE GENOMIC DNA]</scope>
    <source>
        <strain evidence="5 6">DSM 18899</strain>
    </source>
</reference>
<dbReference type="OrthoDB" id="5296924at2"/>
<accession>A0A1K2HF59</accession>
<evidence type="ECO:0000256" key="2">
    <source>
        <dbReference type="ARBA" id="ARBA00023125"/>
    </source>
</evidence>
<gene>
    <name evidence="5" type="ORF">SAMN02745887_01590</name>
</gene>
<evidence type="ECO:0000259" key="4">
    <source>
        <dbReference type="PROSITE" id="PS50987"/>
    </source>
</evidence>
<dbReference type="InterPro" id="IPR036390">
    <property type="entry name" value="WH_DNA-bd_sf"/>
</dbReference>
<protein>
    <submittedName>
        <fullName evidence="5">Transcriptional regulator, ArsR family</fullName>
    </submittedName>
</protein>
<dbReference type="PROSITE" id="PS50987">
    <property type="entry name" value="HTH_ARSR_2"/>
    <property type="match status" value="1"/>
</dbReference>
<dbReference type="STRING" id="1121279.SAMN02745887_01590"/>
<keyword evidence="2" id="KW-0238">DNA-binding</keyword>
<evidence type="ECO:0000313" key="5">
    <source>
        <dbReference type="EMBL" id="SFZ75414.1"/>
    </source>
</evidence>
<dbReference type="Proteomes" id="UP000186513">
    <property type="component" value="Unassembled WGS sequence"/>
</dbReference>
<evidence type="ECO:0000256" key="1">
    <source>
        <dbReference type="ARBA" id="ARBA00023015"/>
    </source>
</evidence>
<dbReference type="SUPFAM" id="SSF46785">
    <property type="entry name" value="Winged helix' DNA-binding domain"/>
    <property type="match status" value="1"/>
</dbReference>
<dbReference type="CDD" id="cd00090">
    <property type="entry name" value="HTH_ARSR"/>
    <property type="match status" value="1"/>
</dbReference>
<dbReference type="AlphaFoldDB" id="A0A1K2HF59"/>
<dbReference type="InterPro" id="IPR051011">
    <property type="entry name" value="Metal_resp_trans_reg"/>
</dbReference>
<dbReference type="PANTHER" id="PTHR43132:SF2">
    <property type="entry name" value="ARSENICAL RESISTANCE OPERON REPRESSOR ARSR-RELATED"/>
    <property type="match status" value="1"/>
</dbReference>
<dbReference type="SMART" id="SM00418">
    <property type="entry name" value="HTH_ARSR"/>
    <property type="match status" value="1"/>
</dbReference>
<name>A0A1K2HF59_9NEIS</name>
<dbReference type="EMBL" id="FPKR01000005">
    <property type="protein sequence ID" value="SFZ75414.1"/>
    <property type="molecule type" value="Genomic_DNA"/>
</dbReference>
<dbReference type="PRINTS" id="PR00778">
    <property type="entry name" value="HTHARSR"/>
</dbReference>
<dbReference type="NCBIfam" id="NF033788">
    <property type="entry name" value="HTH_metalloreg"/>
    <property type="match status" value="1"/>
</dbReference>
<sequence>MSALPDDIDALRASAGRAVELMKVLSNPERMLLLCQIAKRECNVGELESALAIRQPTLSQQLGVLRRAGMVATRRSGKQVHYRIASPEALAVINTLYELYCKPASTACAEPGGA</sequence>
<dbReference type="InterPro" id="IPR001845">
    <property type="entry name" value="HTH_ArsR_DNA-bd_dom"/>
</dbReference>
<organism evidence="5 6">
    <name type="scientific">Chitinimonas taiwanensis DSM 18899</name>
    <dbReference type="NCBI Taxonomy" id="1121279"/>
    <lineage>
        <taxon>Bacteria</taxon>
        <taxon>Pseudomonadati</taxon>
        <taxon>Pseudomonadota</taxon>
        <taxon>Betaproteobacteria</taxon>
        <taxon>Neisseriales</taxon>
        <taxon>Chitinibacteraceae</taxon>
        <taxon>Chitinimonas</taxon>
    </lineage>
</organism>
<keyword evidence="6" id="KW-1185">Reference proteome</keyword>
<proteinExistence type="predicted"/>
<evidence type="ECO:0000313" key="6">
    <source>
        <dbReference type="Proteomes" id="UP000186513"/>
    </source>
</evidence>
<dbReference type="RefSeq" id="WP_072428104.1">
    <property type="nucleotide sequence ID" value="NZ_FPKR01000005.1"/>
</dbReference>
<dbReference type="PANTHER" id="PTHR43132">
    <property type="entry name" value="ARSENICAL RESISTANCE OPERON REPRESSOR ARSR-RELATED"/>
    <property type="match status" value="1"/>
</dbReference>